<accession>A0A232EEG8</accession>
<proteinExistence type="predicted"/>
<organism evidence="1 2">
    <name type="scientific">Trichomalopsis sarcophagae</name>
    <dbReference type="NCBI Taxonomy" id="543379"/>
    <lineage>
        <taxon>Eukaryota</taxon>
        <taxon>Metazoa</taxon>
        <taxon>Ecdysozoa</taxon>
        <taxon>Arthropoda</taxon>
        <taxon>Hexapoda</taxon>
        <taxon>Insecta</taxon>
        <taxon>Pterygota</taxon>
        <taxon>Neoptera</taxon>
        <taxon>Endopterygota</taxon>
        <taxon>Hymenoptera</taxon>
        <taxon>Apocrita</taxon>
        <taxon>Proctotrupomorpha</taxon>
        <taxon>Chalcidoidea</taxon>
        <taxon>Pteromalidae</taxon>
        <taxon>Pteromalinae</taxon>
        <taxon>Trichomalopsis</taxon>
    </lineage>
</organism>
<dbReference type="EMBL" id="NNAY01005353">
    <property type="protein sequence ID" value="OXU16734.1"/>
    <property type="molecule type" value="Genomic_DNA"/>
</dbReference>
<protein>
    <submittedName>
        <fullName evidence="1">Uncharacterized protein</fullName>
    </submittedName>
</protein>
<keyword evidence="2" id="KW-1185">Reference proteome</keyword>
<evidence type="ECO:0000313" key="2">
    <source>
        <dbReference type="Proteomes" id="UP000215335"/>
    </source>
</evidence>
<name>A0A232EEG8_9HYME</name>
<dbReference type="Proteomes" id="UP000215335">
    <property type="component" value="Unassembled WGS sequence"/>
</dbReference>
<evidence type="ECO:0000313" key="1">
    <source>
        <dbReference type="EMBL" id="OXU16734.1"/>
    </source>
</evidence>
<reference evidence="1 2" key="1">
    <citation type="journal article" date="2017" name="Curr. Biol.">
        <title>The Evolution of Venom by Co-option of Single-Copy Genes.</title>
        <authorList>
            <person name="Martinson E.O."/>
            <person name="Mrinalini"/>
            <person name="Kelkar Y.D."/>
            <person name="Chang C.H."/>
            <person name="Werren J.H."/>
        </authorList>
    </citation>
    <scope>NUCLEOTIDE SEQUENCE [LARGE SCALE GENOMIC DNA]</scope>
    <source>
        <strain evidence="1 2">Alberta</strain>
        <tissue evidence="1">Whole body</tissue>
    </source>
</reference>
<sequence length="122" mass="13495">MFETVLETGIESDDDGYNSEIDEEVVEEVIEEYPCHGIPGSSVYIYAASDISGLCKSLPFAIGQEVRIGSWEACQEETWELPVAAEKCPIGHNHKDSQATLIRLVGQEIEGVGSFNLRLQFE</sequence>
<dbReference type="AlphaFoldDB" id="A0A232EEG8"/>
<gene>
    <name evidence="1" type="ORF">TSAR_004816</name>
</gene>
<comment type="caution">
    <text evidence="1">The sequence shown here is derived from an EMBL/GenBank/DDBJ whole genome shotgun (WGS) entry which is preliminary data.</text>
</comment>